<dbReference type="RefSeq" id="WP_094013333.1">
    <property type="nucleotide sequence ID" value="NZ_NMQW01000002.1"/>
</dbReference>
<evidence type="ECO:0000256" key="1">
    <source>
        <dbReference type="ARBA" id="ARBA00022679"/>
    </source>
</evidence>
<reference evidence="4 5" key="1">
    <citation type="submission" date="2017-07" db="EMBL/GenBank/DDBJ databases">
        <title>Genome sequencing and assembly of Paenibacillus rigui.</title>
        <authorList>
            <person name="Mayilraj S."/>
        </authorList>
    </citation>
    <scope>NUCLEOTIDE SEQUENCE [LARGE SCALE GENOMIC DNA]</scope>
    <source>
        <strain evidence="4 5">JCM 16352</strain>
    </source>
</reference>
<evidence type="ECO:0000313" key="4">
    <source>
        <dbReference type="EMBL" id="OXM88086.1"/>
    </source>
</evidence>
<sequence>MLYTTLRATFHFLFRVLYRLRVVGMDNIPEGKPVILCANHTSNFDPPLLGSPLTRRRVHYMAKAELFDVPVLGWVLPRICAFPVKRGGVSKESIRLSLQLLQENKILGIFPEGSRNNAGGMGKKGAAMLAMKSGATVVPAGIVGGYKLFRRMTLVYGKPVDISEFAELGSEGLEQATDKIMGEIRALVKQYESK</sequence>
<evidence type="ECO:0000256" key="2">
    <source>
        <dbReference type="ARBA" id="ARBA00023315"/>
    </source>
</evidence>
<evidence type="ECO:0000259" key="3">
    <source>
        <dbReference type="SMART" id="SM00563"/>
    </source>
</evidence>
<accession>A0A229UX89</accession>
<gene>
    <name evidence="4" type="ORF">CF651_03080</name>
</gene>
<dbReference type="GO" id="GO:0006654">
    <property type="term" value="P:phosphatidic acid biosynthetic process"/>
    <property type="evidence" value="ECO:0007669"/>
    <property type="project" value="TreeGrafter"/>
</dbReference>
<protein>
    <submittedName>
        <fullName evidence="4">1-acyl-sn-glycerol-3-phosphate acyltransferase</fullName>
    </submittedName>
</protein>
<keyword evidence="1 4" id="KW-0808">Transferase</keyword>
<organism evidence="4 5">
    <name type="scientific">Paenibacillus rigui</name>
    <dbReference type="NCBI Taxonomy" id="554312"/>
    <lineage>
        <taxon>Bacteria</taxon>
        <taxon>Bacillati</taxon>
        <taxon>Bacillota</taxon>
        <taxon>Bacilli</taxon>
        <taxon>Bacillales</taxon>
        <taxon>Paenibacillaceae</taxon>
        <taxon>Paenibacillus</taxon>
    </lineage>
</organism>
<dbReference type="GO" id="GO:0003841">
    <property type="term" value="F:1-acylglycerol-3-phosphate O-acyltransferase activity"/>
    <property type="evidence" value="ECO:0007669"/>
    <property type="project" value="TreeGrafter"/>
</dbReference>
<dbReference type="EMBL" id="NMQW01000002">
    <property type="protein sequence ID" value="OXM88086.1"/>
    <property type="molecule type" value="Genomic_DNA"/>
</dbReference>
<dbReference type="AlphaFoldDB" id="A0A229UX89"/>
<dbReference type="SMART" id="SM00563">
    <property type="entry name" value="PlsC"/>
    <property type="match status" value="1"/>
</dbReference>
<dbReference type="InterPro" id="IPR002123">
    <property type="entry name" value="Plipid/glycerol_acylTrfase"/>
</dbReference>
<name>A0A229UX89_9BACL</name>
<evidence type="ECO:0000313" key="5">
    <source>
        <dbReference type="Proteomes" id="UP000215509"/>
    </source>
</evidence>
<dbReference type="SUPFAM" id="SSF69593">
    <property type="entry name" value="Glycerol-3-phosphate (1)-acyltransferase"/>
    <property type="match status" value="1"/>
</dbReference>
<keyword evidence="2 4" id="KW-0012">Acyltransferase</keyword>
<dbReference type="CDD" id="cd07989">
    <property type="entry name" value="LPLAT_AGPAT-like"/>
    <property type="match status" value="1"/>
</dbReference>
<dbReference type="PANTHER" id="PTHR10434:SF11">
    <property type="entry name" value="1-ACYL-SN-GLYCEROL-3-PHOSPHATE ACYLTRANSFERASE"/>
    <property type="match status" value="1"/>
</dbReference>
<comment type="caution">
    <text evidence="4">The sequence shown here is derived from an EMBL/GenBank/DDBJ whole genome shotgun (WGS) entry which is preliminary data.</text>
</comment>
<dbReference type="Pfam" id="PF01553">
    <property type="entry name" value="Acyltransferase"/>
    <property type="match status" value="1"/>
</dbReference>
<proteinExistence type="predicted"/>
<dbReference type="Proteomes" id="UP000215509">
    <property type="component" value="Unassembled WGS sequence"/>
</dbReference>
<feature type="domain" description="Phospholipid/glycerol acyltransferase" evidence="3">
    <location>
        <begin position="34"/>
        <end position="145"/>
    </location>
</feature>
<dbReference type="OrthoDB" id="9803035at2"/>
<dbReference type="PANTHER" id="PTHR10434">
    <property type="entry name" value="1-ACYL-SN-GLYCEROL-3-PHOSPHATE ACYLTRANSFERASE"/>
    <property type="match status" value="1"/>
</dbReference>
<keyword evidence="5" id="KW-1185">Reference proteome</keyword>